<sequence length="1247" mass="134445">MSATQGKAEYGKKRVSTIIKALAWIAIVCLVKNASSEGLSGEKRHVSKDYCRAVPLDGFADFAECAPPSNEAEYTIEVVPVVASGIDLRSEVDIVLYGGDDTQTSPIPISSSITGTVRSLSTKQLDIGAPQQVGIFLKSNTRWKCLKITVVKDYRYWVFSCNGELTPQHRSLTFGVTGNKLYTASIMTGKSGEAGTKGGVEISISGEAGQSDKILLKQGFYSSTLRRMLFRAADVGKIKEISLTNTALDDPWYCEYVRIQSEDGESIDFTVRRWIGKPFSQMVTLTNSISGSENSPAQDIDCNTRAIDIVPRAPVTTITFKVKCPVNCGSEKFATIYGTGIHAASSSICKSAVFDNILTPSGGELVLTIVPSLPKYFGGKGAFSIESSDFFPKPGSEIFSFYTYLSDSIDFIQSEVRVVDSTGNLASSGRLEVRRNGIWGSVSLKGESTVTNELAATLACKQLGYSFGSILPSCTYVNGGNVCTPKGYPISVAGLQCNGNEIDIAQCMFEEPKTTNSMTTVAIQCSSIAPKDTMHGALRIVDSTGVPSRTGAGRLQVYMDGWGSVCSDGFNSVSERVACTQMGYSGVKNGGASTKSCKDFGGEDVCGSEQEQILMVDVACKGDEEKLVNCQHYSSNNIYCVHEEDVVVSCSGSGDPTGNGAYLSEKSPSILPSIPYNKYQFDCNDSPVSIKGAVGTGAIIACPSKCSKASSHIKGSYIYSDDTPVCKAAIHAGIITDEVGGEVVITFVSGQKQYFGSFNNGIQSRSIETSASKSKIRGSDLASIRSFTISKLSATINRKENDFSQQIVNEELPAISPPVLSWVCPTDYPGFRGGKNDFIDATNLPGGDRISSLDDFTISARVLITGGQGTWRTIMAHTECLGISLYIDRDNTIHFDQLCNSDTVSTSYAPAINEWLFLTVAYNFNEKRVVMYINGNEVANRVTGFVFNLKTKLIIGRSSDSDSEYFLGQISNVNIWDKFFTPSEVKSAMEKSWHQKGISGGGELKGKRHTIDGRQCITSCQSEFPVAYKMGGINYATNPSIQIKCDTNLDNARFSSKANKFRVECPAGCSKSRYPVKGHKVYSPKSSICQAAMHMGIISDTGGEFVVALYPGLKQYTGAAGKNNIVSTDENTPQTRSFVVGAAPKPRQLTCSDTASFIFQLPVGERELVSCPSNCGLESDAKVYGMDIYSPISSICRAAIHASKLSSGTAGEIQIEVGPEQFHFEQSNRNGIQSQSTGYYIRSFKIV</sequence>
<dbReference type="InterPro" id="IPR017229">
    <property type="entry name" value="Scavenger_rcpt_PxSR"/>
</dbReference>
<dbReference type="Pfam" id="PF00530">
    <property type="entry name" value="SRCR"/>
    <property type="match status" value="2"/>
</dbReference>
<gene>
    <name evidence="6" type="ORF">CHUDEA2_790</name>
</gene>
<evidence type="ECO:0000259" key="5">
    <source>
        <dbReference type="PROSITE" id="PS50820"/>
    </source>
</evidence>
<dbReference type="Gene3D" id="2.60.120.200">
    <property type="match status" value="1"/>
</dbReference>
<dbReference type="PIRSF" id="PIRSF037512">
    <property type="entry name" value="PxSR"/>
    <property type="match status" value="1"/>
</dbReference>
<dbReference type="PROSITE" id="PS50287">
    <property type="entry name" value="SRCR_2"/>
    <property type="match status" value="2"/>
</dbReference>
<dbReference type="OrthoDB" id="536948at2759"/>
<feature type="domain" description="PLAT" evidence="3">
    <location>
        <begin position="180"/>
        <end position="289"/>
    </location>
</feature>
<dbReference type="InterPro" id="IPR036772">
    <property type="entry name" value="SRCR-like_dom_sf"/>
</dbReference>
<evidence type="ECO:0000256" key="2">
    <source>
        <dbReference type="PROSITE-ProRule" id="PRU00152"/>
    </source>
</evidence>
<dbReference type="VEuPathDB" id="CryptoDB:GY17_00003440"/>
<dbReference type="Pfam" id="PF03815">
    <property type="entry name" value="LCCL"/>
    <property type="match status" value="4"/>
</dbReference>
<proteinExistence type="predicted"/>
<reference evidence="6" key="1">
    <citation type="submission" date="2015-08" db="EMBL/GenBank/DDBJ databases">
        <authorList>
            <person name="Babu N.S."/>
            <person name="Beckwith C.J."/>
            <person name="Beseler K.G."/>
            <person name="Brison A."/>
            <person name="Carone J.V."/>
            <person name="Caskin T.P."/>
            <person name="Diamond M."/>
            <person name="Durham M.E."/>
            <person name="Foxe J.M."/>
            <person name="Go M."/>
            <person name="Henderson B.A."/>
            <person name="Jones I.B."/>
            <person name="McGettigan J.A."/>
            <person name="Micheletti S.J."/>
            <person name="Nasrallah M.E."/>
            <person name="Ortiz D."/>
            <person name="Piller C.R."/>
            <person name="Privatt S.R."/>
            <person name="Schneider S.L."/>
            <person name="Sharp S."/>
            <person name="Smith T.C."/>
            <person name="Stanton J.D."/>
            <person name="Ullery H.E."/>
            <person name="Wilson R.J."/>
            <person name="Serrano M.G."/>
            <person name="Buck G."/>
            <person name="Lee V."/>
            <person name="Wang Y."/>
            <person name="Carvalho R."/>
            <person name="Voegtly L."/>
            <person name="Shi R."/>
            <person name="Duckworth R."/>
            <person name="Johnson A."/>
            <person name="Loviza R."/>
            <person name="Walstead R."/>
            <person name="Shah Z."/>
            <person name="Kiflezghi M."/>
            <person name="Wade K."/>
            <person name="Ball S.L."/>
            <person name="Bradley K.W."/>
            <person name="Asai D.J."/>
            <person name="Bowman C.A."/>
            <person name="Russell D.A."/>
            <person name="Pope W.H."/>
            <person name="Jacobs-Sera D."/>
            <person name="Hendrix R.W."/>
            <person name="Hatfull G.F."/>
        </authorList>
    </citation>
    <scope>NUCLEOTIDE SEQUENCE [LARGE SCALE GENOMIC DNA]</scope>
</reference>
<dbReference type="VEuPathDB" id="CryptoDB:Chro.20090"/>
<dbReference type="InterPro" id="IPR051957">
    <property type="entry name" value="CRISP-LCCL_domain"/>
</dbReference>
<evidence type="ECO:0000256" key="1">
    <source>
        <dbReference type="ARBA" id="ARBA00023157"/>
    </source>
</evidence>
<keyword evidence="1" id="KW-1015">Disulfide bond</keyword>
<name>A0A0S4TB45_CRYHO</name>
<dbReference type="PROSITE" id="PS50095">
    <property type="entry name" value="PLAT"/>
    <property type="match status" value="1"/>
</dbReference>
<dbReference type="InterPro" id="IPR001024">
    <property type="entry name" value="PLAT/LH2_dom"/>
</dbReference>
<accession>A0A0S4TB45</accession>
<dbReference type="InterPro" id="IPR036392">
    <property type="entry name" value="PLAT/LH2_dom_sf"/>
</dbReference>
<dbReference type="VEuPathDB" id="CryptoDB:ChTU502y2012_387g0015"/>
<dbReference type="SUPFAM" id="SSF49723">
    <property type="entry name" value="Lipase/lipooxygenase domain (PLAT/LH2 domain)"/>
    <property type="match status" value="1"/>
</dbReference>
<dbReference type="VEuPathDB" id="CryptoDB:CHUDEA2_790"/>
<dbReference type="InterPro" id="IPR036609">
    <property type="entry name" value="LCCL_sf"/>
</dbReference>
<dbReference type="InterPro" id="IPR004043">
    <property type="entry name" value="LCCL"/>
</dbReference>
<dbReference type="PANTHER" id="PTHR31331:SF1">
    <property type="entry name" value="CYSTEINE RICH SECRETORY PROTEIN LCCL DOMAIN CONTAINING 2"/>
    <property type="match status" value="1"/>
</dbReference>
<evidence type="ECO:0000259" key="4">
    <source>
        <dbReference type="PROSITE" id="PS50287"/>
    </source>
</evidence>
<organism evidence="6">
    <name type="scientific">Cryptosporidium hominis</name>
    <dbReference type="NCBI Taxonomy" id="237895"/>
    <lineage>
        <taxon>Eukaryota</taxon>
        <taxon>Sar</taxon>
        <taxon>Alveolata</taxon>
        <taxon>Apicomplexa</taxon>
        <taxon>Conoidasida</taxon>
        <taxon>Coccidia</taxon>
        <taxon>Eucoccidiorida</taxon>
        <taxon>Eimeriorina</taxon>
        <taxon>Cryptosporidiidae</taxon>
        <taxon>Cryptosporidium</taxon>
    </lineage>
</organism>
<evidence type="ECO:0000313" key="6">
    <source>
        <dbReference type="EMBL" id="CUV04435.1"/>
    </source>
</evidence>
<dbReference type="InterPro" id="IPR013320">
    <property type="entry name" value="ConA-like_dom_sf"/>
</dbReference>
<feature type="domain" description="SRCR" evidence="4">
    <location>
        <begin position="416"/>
        <end position="526"/>
    </location>
</feature>
<dbReference type="SMART" id="SM00202">
    <property type="entry name" value="SR"/>
    <property type="match status" value="2"/>
</dbReference>
<protein>
    <recommendedName>
        <fullName evidence="7">LCCL domain-containing protein</fullName>
    </recommendedName>
</protein>
<feature type="domain" description="LCCL" evidence="5">
    <location>
        <begin position="691"/>
        <end position="764"/>
    </location>
</feature>
<feature type="domain" description="LCCL" evidence="5">
    <location>
        <begin position="1039"/>
        <end position="1116"/>
    </location>
</feature>
<dbReference type="Gene3D" id="2.170.130.20">
    <property type="entry name" value="LCCL-like domain"/>
    <property type="match status" value="4"/>
</dbReference>
<dbReference type="GO" id="GO:0016020">
    <property type="term" value="C:membrane"/>
    <property type="evidence" value="ECO:0007669"/>
    <property type="project" value="InterPro"/>
</dbReference>
<dbReference type="EMBL" id="LN877948">
    <property type="protein sequence ID" value="CUV04435.1"/>
    <property type="molecule type" value="Genomic_DNA"/>
</dbReference>
<feature type="domain" description="LCCL" evidence="5">
    <location>
        <begin position="296"/>
        <end position="376"/>
    </location>
</feature>
<evidence type="ECO:0008006" key="7">
    <source>
        <dbReference type="Google" id="ProtNLM"/>
    </source>
</evidence>
<feature type="domain" description="SRCR" evidence="4">
    <location>
        <begin position="538"/>
        <end position="651"/>
    </location>
</feature>
<dbReference type="InterPro" id="IPR001190">
    <property type="entry name" value="SRCR"/>
</dbReference>
<dbReference type="SUPFAM" id="SSF69848">
    <property type="entry name" value="LCCL domain"/>
    <property type="match status" value="4"/>
</dbReference>
<feature type="domain" description="LCCL" evidence="5">
    <location>
        <begin position="1145"/>
        <end position="1244"/>
    </location>
</feature>
<dbReference type="Proteomes" id="UP000199752">
    <property type="component" value="Chromosome 2"/>
</dbReference>
<dbReference type="SUPFAM" id="SSF49899">
    <property type="entry name" value="Concanavalin A-like lectins/glucanases"/>
    <property type="match status" value="1"/>
</dbReference>
<dbReference type="Gene3D" id="2.60.60.20">
    <property type="entry name" value="PLAT/LH2 domain"/>
    <property type="match status" value="1"/>
</dbReference>
<dbReference type="PROSITE" id="PS50820">
    <property type="entry name" value="LCCL"/>
    <property type="match status" value="4"/>
</dbReference>
<dbReference type="Gene3D" id="3.10.250.10">
    <property type="entry name" value="SRCR-like domain"/>
    <property type="match status" value="2"/>
</dbReference>
<dbReference type="Pfam" id="PF01477">
    <property type="entry name" value="PLAT"/>
    <property type="match status" value="1"/>
</dbReference>
<evidence type="ECO:0000259" key="3">
    <source>
        <dbReference type="PROSITE" id="PS50095"/>
    </source>
</evidence>
<comment type="caution">
    <text evidence="2">Lacks conserved residue(s) required for the propagation of feature annotation.</text>
</comment>
<dbReference type="CDD" id="cd02899">
    <property type="entry name" value="PLAT_SR"/>
    <property type="match status" value="1"/>
</dbReference>
<dbReference type="PANTHER" id="PTHR31331">
    <property type="entry name" value="LCCL DOMAIN PROTEIN (AFU_ORTHOLOGUE AFUA_5G08630)"/>
    <property type="match status" value="1"/>
</dbReference>
<dbReference type="SMART" id="SM00603">
    <property type="entry name" value="LCCL"/>
    <property type="match status" value="4"/>
</dbReference>
<dbReference type="AlphaFoldDB" id="A0A0S4TB45"/>
<dbReference type="Pfam" id="PF13385">
    <property type="entry name" value="Laminin_G_3"/>
    <property type="match status" value="1"/>
</dbReference>
<dbReference type="SUPFAM" id="SSF56487">
    <property type="entry name" value="SRCR-like"/>
    <property type="match status" value="2"/>
</dbReference>